<gene>
    <name evidence="1" type="ORF">IV500_04850</name>
</gene>
<reference evidence="1 2" key="1">
    <citation type="submission" date="2020-11" db="EMBL/GenBank/DDBJ databases">
        <title>Arthrobacter antarcticus sp. nov., isolated from Antarctic Soil.</title>
        <authorList>
            <person name="Li J."/>
        </authorList>
    </citation>
    <scope>NUCLEOTIDE SEQUENCE [LARGE SCALE GENOMIC DNA]</scope>
    <source>
        <strain evidence="1 2">Z1-20</strain>
    </source>
</reference>
<evidence type="ECO:0000313" key="1">
    <source>
        <dbReference type="EMBL" id="MBG0738747.1"/>
    </source>
</evidence>
<sequence length="131" mass="14534">MEVGSVITLDERGKSYEARCEFLCVHTVVPVTRFAVTIVEAKMVRDLWTEGWSGSGPQSPCRDAYQAVDAEGTQWSRDWDGCHNDGPGYWKAADSDRRAESNSAKPDVYYSQKLPTGYGVTFTELTASKEA</sequence>
<accession>A0A931G9J0</accession>
<name>A0A931G9J0_9MICC</name>
<dbReference type="EMBL" id="JADNYM010000005">
    <property type="protein sequence ID" value="MBG0738747.1"/>
    <property type="molecule type" value="Genomic_DNA"/>
</dbReference>
<organism evidence="1 2">
    <name type="scientific">Arthrobacter terrae</name>
    <dbReference type="NCBI Taxonomy" id="2935737"/>
    <lineage>
        <taxon>Bacteria</taxon>
        <taxon>Bacillati</taxon>
        <taxon>Actinomycetota</taxon>
        <taxon>Actinomycetes</taxon>
        <taxon>Micrococcales</taxon>
        <taxon>Micrococcaceae</taxon>
        <taxon>Arthrobacter</taxon>
    </lineage>
</organism>
<proteinExistence type="predicted"/>
<dbReference type="AlphaFoldDB" id="A0A931G9J0"/>
<dbReference type="Proteomes" id="UP000655366">
    <property type="component" value="Unassembled WGS sequence"/>
</dbReference>
<evidence type="ECO:0000313" key="2">
    <source>
        <dbReference type="Proteomes" id="UP000655366"/>
    </source>
</evidence>
<keyword evidence="2" id="KW-1185">Reference proteome</keyword>
<protein>
    <submittedName>
        <fullName evidence="1">Uncharacterized protein</fullName>
    </submittedName>
</protein>
<comment type="caution">
    <text evidence="1">The sequence shown here is derived from an EMBL/GenBank/DDBJ whole genome shotgun (WGS) entry which is preliminary data.</text>
</comment>